<accession>A0AA39A9N3</accession>
<dbReference type="EMBL" id="JARBHA010000004">
    <property type="protein sequence ID" value="KAJ9703578.1"/>
    <property type="molecule type" value="Genomic_DNA"/>
</dbReference>
<sequence length="77" mass="9203">MLDWCFGACRVRQMQRAFRHGKITLLCLLMTVVVLRGTIGAGKFGTPEQDFIEIREHFSPVRWLLTWRRRWLLNTLR</sequence>
<keyword evidence="2" id="KW-1185">Reference proteome</keyword>
<evidence type="ECO:0000313" key="2">
    <source>
        <dbReference type="Proteomes" id="UP001168098"/>
    </source>
</evidence>
<dbReference type="Proteomes" id="UP001168098">
    <property type="component" value="Unassembled WGS sequence"/>
</dbReference>
<proteinExistence type="predicted"/>
<organism evidence="1 2">
    <name type="scientific">Vitis rotundifolia</name>
    <name type="common">Muscadine grape</name>
    <dbReference type="NCBI Taxonomy" id="103349"/>
    <lineage>
        <taxon>Eukaryota</taxon>
        <taxon>Viridiplantae</taxon>
        <taxon>Streptophyta</taxon>
        <taxon>Embryophyta</taxon>
        <taxon>Tracheophyta</taxon>
        <taxon>Spermatophyta</taxon>
        <taxon>Magnoliopsida</taxon>
        <taxon>eudicotyledons</taxon>
        <taxon>Gunneridae</taxon>
        <taxon>Pentapetalae</taxon>
        <taxon>rosids</taxon>
        <taxon>Vitales</taxon>
        <taxon>Vitaceae</taxon>
        <taxon>Viteae</taxon>
        <taxon>Vitis</taxon>
    </lineage>
</organism>
<reference evidence="1 2" key="1">
    <citation type="journal article" date="2023" name="BMC Biotechnol.">
        <title>Vitis rotundifolia cv Carlos genome sequencing.</title>
        <authorList>
            <person name="Huff M."/>
            <person name="Hulse-Kemp A."/>
            <person name="Scheffler B."/>
            <person name="Youngblood R."/>
            <person name="Simpson S."/>
            <person name="Babiker E."/>
            <person name="Staton M."/>
        </authorList>
    </citation>
    <scope>NUCLEOTIDE SEQUENCE [LARGE SCALE GENOMIC DNA]</scope>
    <source>
        <tissue evidence="1">Leaf</tissue>
    </source>
</reference>
<evidence type="ECO:0000313" key="1">
    <source>
        <dbReference type="EMBL" id="KAJ9703578.1"/>
    </source>
</evidence>
<dbReference type="AlphaFoldDB" id="A0AA39A9N3"/>
<gene>
    <name evidence="1" type="ORF">PVL29_005067</name>
</gene>
<name>A0AA39A9N3_VITRO</name>
<protein>
    <submittedName>
        <fullName evidence="1">Uncharacterized protein</fullName>
    </submittedName>
</protein>
<comment type="caution">
    <text evidence="1">The sequence shown here is derived from an EMBL/GenBank/DDBJ whole genome shotgun (WGS) entry which is preliminary data.</text>
</comment>